<gene>
    <name evidence="2" type="ORF">SAMN05878281_0595</name>
</gene>
<dbReference type="AlphaFoldDB" id="A0A1M7IKJ9"/>
<dbReference type="STRING" id="143223.SAMN05878281_0595"/>
<feature type="region of interest" description="Disordered" evidence="1">
    <location>
        <begin position="27"/>
        <end position="55"/>
    </location>
</feature>
<organism evidence="2 3">
    <name type="scientific">Salegentibacter salegens</name>
    <dbReference type="NCBI Taxonomy" id="143223"/>
    <lineage>
        <taxon>Bacteria</taxon>
        <taxon>Pseudomonadati</taxon>
        <taxon>Bacteroidota</taxon>
        <taxon>Flavobacteriia</taxon>
        <taxon>Flavobacteriales</taxon>
        <taxon>Flavobacteriaceae</taxon>
        <taxon>Salegentibacter</taxon>
    </lineage>
</organism>
<reference evidence="3" key="1">
    <citation type="submission" date="2016-11" db="EMBL/GenBank/DDBJ databases">
        <authorList>
            <person name="Varghese N."/>
            <person name="Submissions S."/>
        </authorList>
    </citation>
    <scope>NUCLEOTIDE SEQUENCE [LARGE SCALE GENOMIC DNA]</scope>
    <source>
        <strain evidence="3">ACAM 48</strain>
    </source>
</reference>
<dbReference type="RefSeq" id="WP_079733907.1">
    <property type="nucleotide sequence ID" value="NZ_LT670848.1"/>
</dbReference>
<dbReference type="EMBL" id="LT670848">
    <property type="protein sequence ID" value="SHM41304.1"/>
    <property type="molecule type" value="Genomic_DNA"/>
</dbReference>
<evidence type="ECO:0000256" key="1">
    <source>
        <dbReference type="SAM" id="MobiDB-lite"/>
    </source>
</evidence>
<evidence type="ECO:0000313" key="2">
    <source>
        <dbReference type="EMBL" id="SHM41304.1"/>
    </source>
</evidence>
<dbReference type="Proteomes" id="UP000190235">
    <property type="component" value="Chromosome I"/>
</dbReference>
<dbReference type="InterPro" id="IPR027056">
    <property type="entry name" value="Gluconate_2DH_su3"/>
</dbReference>
<dbReference type="Pfam" id="PF13618">
    <property type="entry name" value="Gluconate_2-dh3"/>
    <property type="match status" value="1"/>
</dbReference>
<dbReference type="PROSITE" id="PS51257">
    <property type="entry name" value="PROKAR_LIPOPROTEIN"/>
    <property type="match status" value="1"/>
</dbReference>
<proteinExistence type="predicted"/>
<protein>
    <submittedName>
        <fullName evidence="2">Gluconate 2-dehydrogenase subunit 3</fullName>
    </submittedName>
</protein>
<evidence type="ECO:0000313" key="3">
    <source>
        <dbReference type="Proteomes" id="UP000190235"/>
    </source>
</evidence>
<accession>A0A1M7IKJ9</accession>
<keyword evidence="3" id="KW-1185">Reference proteome</keyword>
<name>A0A1M7IKJ9_9FLAO</name>
<dbReference type="OrthoDB" id="129242at2"/>
<sequence length="232" mass="26610">MDRRESLKTLVMGGMASSLFLSSCVTDKESPVEEGDVIEENESYGRTPAEEERDEELHSKTFFSEGEMATIAILSDIIIPEDDDSVTATETGVPEFIEFIVKDMPEHQIPIRGGLMWLKRESNKRFDKSFTEISEENQLEIIDHIAYPKDFEKDSPGPIFFTNVKELVVTGYFTSEPGFKYLDYRGNTPNVWDGVPAHILEKHGMEYDQDFLKIAMDPTNRNEVMNWDNYEV</sequence>
<feature type="compositionally biased region" description="Acidic residues" evidence="1">
    <location>
        <begin position="32"/>
        <end position="42"/>
    </location>
</feature>